<protein>
    <recommendedName>
        <fullName evidence="1">Endonuclease/exonuclease/phosphatase domain-containing protein</fullName>
    </recommendedName>
</protein>
<dbReference type="SUPFAM" id="SSF56219">
    <property type="entry name" value="DNase I-like"/>
    <property type="match status" value="1"/>
</dbReference>
<keyword evidence="3" id="KW-1185">Reference proteome</keyword>
<feature type="domain" description="Endonuclease/exonuclease/phosphatase" evidence="1">
    <location>
        <begin position="150"/>
        <end position="305"/>
    </location>
</feature>
<reference evidence="3" key="1">
    <citation type="journal article" date="2017" name="bioRxiv">
        <title>Comparative analysis of the genomes of Stylophora pistillata and Acropora digitifera provides evidence for extensive differences between species of corals.</title>
        <authorList>
            <person name="Voolstra C.R."/>
            <person name="Li Y."/>
            <person name="Liew Y.J."/>
            <person name="Baumgarten S."/>
            <person name="Zoccola D."/>
            <person name="Flot J.-F."/>
            <person name="Tambutte S."/>
            <person name="Allemand D."/>
            <person name="Aranda M."/>
        </authorList>
    </citation>
    <scope>NUCLEOTIDE SEQUENCE [LARGE SCALE GENOMIC DNA]</scope>
</reference>
<dbReference type="InterPro" id="IPR005135">
    <property type="entry name" value="Endo/exonuclease/phosphatase"/>
</dbReference>
<dbReference type="EMBL" id="LSMT01000533">
    <property type="protein sequence ID" value="PFX16603.1"/>
    <property type="molecule type" value="Genomic_DNA"/>
</dbReference>
<organism evidence="2 3">
    <name type="scientific">Stylophora pistillata</name>
    <name type="common">Smooth cauliflower coral</name>
    <dbReference type="NCBI Taxonomy" id="50429"/>
    <lineage>
        <taxon>Eukaryota</taxon>
        <taxon>Metazoa</taxon>
        <taxon>Cnidaria</taxon>
        <taxon>Anthozoa</taxon>
        <taxon>Hexacorallia</taxon>
        <taxon>Scleractinia</taxon>
        <taxon>Astrocoeniina</taxon>
        <taxon>Pocilloporidae</taxon>
        <taxon>Stylophora</taxon>
    </lineage>
</organism>
<dbReference type="GO" id="GO:0003824">
    <property type="term" value="F:catalytic activity"/>
    <property type="evidence" value="ECO:0007669"/>
    <property type="project" value="InterPro"/>
</dbReference>
<evidence type="ECO:0000259" key="1">
    <source>
        <dbReference type="Pfam" id="PF03372"/>
    </source>
</evidence>
<dbReference type="PANTHER" id="PTHR47510:SF3">
    <property type="entry name" value="ENDO_EXONUCLEASE_PHOSPHATASE DOMAIN-CONTAINING PROTEIN"/>
    <property type="match status" value="1"/>
</dbReference>
<accession>A0A2B4RIH1</accession>
<dbReference type="OrthoDB" id="5985491at2759"/>
<sequence>MDVETNPGPISSEKSYDLRKQTWSDESKIPCYGRNYLLGLRKKSGKPSSPVLETLKKLQLLRFRGNRGGLRKNVQHVKERSIQNISVVIGRRAESGFAIPRLRVEKRRNPSNLVSVPKQVVSREHTSVSSGQLAVPKLLFINICSLGKTTSRVRAVVALEADLRNNDIDACVVSETHLKIEVPDTVVNISGYNIFRRDRNWSGCDLRNGGGVAIYTRSNLSVIDVYRSNLYEFICLTVLLPSGNYILLSGLYHPPKTSYQQCDLMDYLLNVFDTMLDNHPNATIVCGGDLNHLDLTRLKRITGWTALVDFPTRGDSFLDNCLTDRPELFGKALSIKMLIKTDHIGFIVPAGKKLKPIRKKVQFRDCREHRKQALYLALASECWDDVLEADSIETAVNILELKILANINWCMPLRTVSLSSRDPSWMTPLVKYMLRSKSRISVLRTNKHRELSRNVLKKGLNSPMTLSKIPFTRSDGVHDDIFHAIATHTLALARTLQESK</sequence>
<dbReference type="Proteomes" id="UP000225706">
    <property type="component" value="Unassembled WGS sequence"/>
</dbReference>
<dbReference type="Gene3D" id="3.60.10.10">
    <property type="entry name" value="Endonuclease/exonuclease/phosphatase"/>
    <property type="match status" value="1"/>
</dbReference>
<dbReference type="PANTHER" id="PTHR47510">
    <property type="entry name" value="REVERSE TRANSCRIPTASE DOMAIN-CONTAINING PROTEIN"/>
    <property type="match status" value="1"/>
</dbReference>
<dbReference type="Pfam" id="PF03372">
    <property type="entry name" value="Exo_endo_phos"/>
    <property type="match status" value="1"/>
</dbReference>
<dbReference type="AlphaFoldDB" id="A0A2B4RIH1"/>
<dbReference type="InterPro" id="IPR036691">
    <property type="entry name" value="Endo/exonu/phosph_ase_sf"/>
</dbReference>
<gene>
    <name evidence="2" type="ORF">AWC38_SpisGene19110</name>
</gene>
<name>A0A2B4RIH1_STYPI</name>
<comment type="caution">
    <text evidence="2">The sequence shown here is derived from an EMBL/GenBank/DDBJ whole genome shotgun (WGS) entry which is preliminary data.</text>
</comment>
<evidence type="ECO:0000313" key="3">
    <source>
        <dbReference type="Proteomes" id="UP000225706"/>
    </source>
</evidence>
<proteinExistence type="predicted"/>
<evidence type="ECO:0000313" key="2">
    <source>
        <dbReference type="EMBL" id="PFX16603.1"/>
    </source>
</evidence>